<gene>
    <name evidence="2" type="ORF">PDM29_19925</name>
</gene>
<evidence type="ECO:0000256" key="1">
    <source>
        <dbReference type="SAM" id="MobiDB-lite"/>
    </source>
</evidence>
<evidence type="ECO:0000313" key="2">
    <source>
        <dbReference type="EMBL" id="WNH52558.1"/>
    </source>
</evidence>
<name>A0ABY9YNS1_9GAMM</name>
<organism evidence="2 3">
    <name type="scientific">Stenotrophomonas oahuensis</name>
    <dbReference type="NCBI Taxonomy" id="3003271"/>
    <lineage>
        <taxon>Bacteria</taxon>
        <taxon>Pseudomonadati</taxon>
        <taxon>Pseudomonadota</taxon>
        <taxon>Gammaproteobacteria</taxon>
        <taxon>Lysobacterales</taxon>
        <taxon>Lysobacteraceae</taxon>
        <taxon>Stenotrophomonas</taxon>
    </lineage>
</organism>
<reference evidence="2 3" key="1">
    <citation type="submission" date="2022-12" db="EMBL/GenBank/DDBJ databases">
        <title>Two new species, Stenotrophomonas aracearum and Stenotrophomonas oahuensis, isolated from Anthurium (Araceae family) in Hawaii.</title>
        <authorList>
            <person name="Chunag S.C."/>
            <person name="Dobhal S."/>
            <person name="Alvarez A."/>
            <person name="Arif M."/>
        </authorList>
    </citation>
    <scope>NUCLEOTIDE SEQUENCE [LARGE SCALE GENOMIC DNA]</scope>
    <source>
        <strain evidence="2 3">A5586</strain>
    </source>
</reference>
<proteinExistence type="predicted"/>
<accession>A0ABY9YNS1</accession>
<evidence type="ECO:0000313" key="3">
    <source>
        <dbReference type="Proteomes" id="UP001302072"/>
    </source>
</evidence>
<protein>
    <submittedName>
        <fullName evidence="2">Uncharacterized protein</fullName>
    </submittedName>
</protein>
<feature type="region of interest" description="Disordered" evidence="1">
    <location>
        <begin position="76"/>
        <end position="102"/>
    </location>
</feature>
<keyword evidence="3" id="KW-1185">Reference proteome</keyword>
<dbReference type="EMBL" id="CP115541">
    <property type="protein sequence ID" value="WNH52558.1"/>
    <property type="molecule type" value="Genomic_DNA"/>
</dbReference>
<dbReference type="Proteomes" id="UP001302072">
    <property type="component" value="Chromosome"/>
</dbReference>
<sequence length="102" mass="11728">MRKPVWVRAKVEDDLRCRFKGVVMREHYAPAEAIRMFMERVVELGENPNAVDLTLWSNAFREASDDVAYELGIGQPEPAYGEEDEVQRARREGWASPGFGRD</sequence>
<dbReference type="RefSeq" id="WP_311191752.1">
    <property type="nucleotide sequence ID" value="NZ_CP115541.1"/>
</dbReference>